<evidence type="ECO:0000256" key="1">
    <source>
        <dbReference type="ARBA" id="ARBA00004556"/>
    </source>
</evidence>
<sequence>MADDEEGASLSGWQTPVSQKRALQQTASNGPAMSPAKHHKQRRLEESPLKLSINDCSRACRAVWSDSRCFSWWLEIFGLLGARDIVTKAAPVCKQWREVAEGKELWSFVASRFRLVDQHVVIEKLAARRSKGRMFQCRHLGSGDLVLLRMVDLQATNAGNDDGIPTSFIREAALLSELRHPNVIRHFGAEILDRCAVTCTEFVHESWAAWFEKLKAKAPPQRMEDIRENFMQMLTGLRFLHHKGLMHRNLKPENMFIDQSGTVKISDFTTTRMLDIPFQAYTPENPKERERSSREVRRLWYRCPELILREEIYGPKVDTWSVGCLFVEASTGRTLFQSESEMDHLFRIFRLLGTPTLADWPEVARARCFSPKFPLYEGFSFPQVTRAECLDSSNDLERLLQQAQPDREDVLQHLIEMASVVGVDGMVLLDLSVTIPPSRRGTCEDMLQSPFFSPRRLQPQKAIWLTGRHLQGPPQWAGSVLPECPDFPPVAMPSSLANSQMVWDMLNAMLEQEKRSDALEDWPLPPLPPQFDAHARARQVDFIISLASSLALRSGTAHLACSIFDKYLTLQQMPIAPGHIKVVATTCLKISDSFAEQSNEYYKQENAATYATTAGSITPLQILRCEKEMLPKLRFKLHQPTILWFLQCFMVYAKLSIGDDVGKAASFIADLMLLDFEMHVYPPSLKAHCAILMAAFWVQDGKSYHSEQSVSVSAFSGKLSLLEHWDNQIRNKICRASWETAEGCLHTAVRMLLDKRPEWAGRLRLKAVETKHAQILNRIPIPGAFSSRSSFLKLVRYIVPDSSRHLVPEGQTQSQHN</sequence>
<evidence type="ECO:0000256" key="10">
    <source>
        <dbReference type="SAM" id="MobiDB-lite"/>
    </source>
</evidence>
<dbReference type="CDD" id="cd20537">
    <property type="entry name" value="CYCLIN_CCNO-like_rpt2"/>
    <property type="match status" value="1"/>
</dbReference>
<dbReference type="InterPro" id="IPR004367">
    <property type="entry name" value="Cyclin_C-dom"/>
</dbReference>
<dbReference type="EMBL" id="CAXAMN010026484">
    <property type="protein sequence ID" value="CAK9103458.1"/>
    <property type="molecule type" value="Genomic_DNA"/>
</dbReference>
<name>A0ABP0RS45_9DINO</name>
<comment type="caution">
    <text evidence="12">The sequence shown here is derived from an EMBL/GenBank/DDBJ whole genome shotgun (WGS) entry which is preliminary data.</text>
</comment>
<dbReference type="Pfam" id="PF00134">
    <property type="entry name" value="Cyclin_N"/>
    <property type="match status" value="1"/>
</dbReference>
<dbReference type="InterPro" id="IPR050108">
    <property type="entry name" value="CDK"/>
</dbReference>
<keyword evidence="3" id="KW-0547">Nucleotide-binding</keyword>
<dbReference type="SUPFAM" id="SSF47954">
    <property type="entry name" value="Cyclin-like"/>
    <property type="match status" value="2"/>
</dbReference>
<dbReference type="SUPFAM" id="SSF81383">
    <property type="entry name" value="F-box domain"/>
    <property type="match status" value="1"/>
</dbReference>
<evidence type="ECO:0000256" key="7">
    <source>
        <dbReference type="ARBA" id="ARBA00039612"/>
    </source>
</evidence>
<evidence type="ECO:0000313" key="12">
    <source>
        <dbReference type="EMBL" id="CAK9103458.1"/>
    </source>
</evidence>
<dbReference type="PANTHER" id="PTHR24056">
    <property type="entry name" value="CELL DIVISION PROTEIN KINASE"/>
    <property type="match status" value="1"/>
</dbReference>
<dbReference type="InterPro" id="IPR006671">
    <property type="entry name" value="Cyclin_N"/>
</dbReference>
<dbReference type="Gene3D" id="1.10.510.10">
    <property type="entry name" value="Transferase(Phosphotransferase) domain 1"/>
    <property type="match status" value="1"/>
</dbReference>
<evidence type="ECO:0000256" key="9">
    <source>
        <dbReference type="ARBA" id="ARBA00042858"/>
    </source>
</evidence>
<evidence type="ECO:0000256" key="4">
    <source>
        <dbReference type="ARBA" id="ARBA00022840"/>
    </source>
</evidence>
<dbReference type="PROSITE" id="PS50011">
    <property type="entry name" value="PROTEIN_KINASE_DOM"/>
    <property type="match status" value="1"/>
</dbReference>
<feature type="compositionally biased region" description="Polar residues" evidence="10">
    <location>
        <begin position="11"/>
        <end position="31"/>
    </location>
</feature>
<comment type="subcellular location">
    <subcellularLocation>
        <location evidence="1">Cytoplasm</location>
        <location evidence="1">Perinuclear region</location>
    </subcellularLocation>
</comment>
<feature type="region of interest" description="Disordered" evidence="10">
    <location>
        <begin position="1"/>
        <end position="44"/>
    </location>
</feature>
<evidence type="ECO:0000256" key="5">
    <source>
        <dbReference type="ARBA" id="ARBA00023127"/>
    </source>
</evidence>
<proteinExistence type="predicted"/>
<feature type="domain" description="Protein kinase" evidence="11">
    <location>
        <begin position="120"/>
        <end position="452"/>
    </location>
</feature>
<evidence type="ECO:0000256" key="8">
    <source>
        <dbReference type="ARBA" id="ARBA00041902"/>
    </source>
</evidence>
<reference evidence="12 13" key="1">
    <citation type="submission" date="2024-02" db="EMBL/GenBank/DDBJ databases">
        <authorList>
            <person name="Chen Y."/>
            <person name="Shah S."/>
            <person name="Dougan E. K."/>
            <person name="Thang M."/>
            <person name="Chan C."/>
        </authorList>
    </citation>
    <scope>NUCLEOTIDE SEQUENCE [LARGE SCALE GENOMIC DNA]</scope>
</reference>
<dbReference type="Gene3D" id="3.30.200.20">
    <property type="entry name" value="Phosphorylase Kinase, domain 1"/>
    <property type="match status" value="1"/>
</dbReference>
<gene>
    <name evidence="12" type="ORF">CCMP2556_LOCUS48588</name>
</gene>
<evidence type="ECO:0000256" key="3">
    <source>
        <dbReference type="ARBA" id="ARBA00022741"/>
    </source>
</evidence>
<evidence type="ECO:0000256" key="6">
    <source>
        <dbReference type="ARBA" id="ARBA00038543"/>
    </source>
</evidence>
<keyword evidence="4" id="KW-0067">ATP-binding</keyword>
<dbReference type="InterPro" id="IPR036047">
    <property type="entry name" value="F-box-like_dom_sf"/>
</dbReference>
<dbReference type="Pfam" id="PF00069">
    <property type="entry name" value="Pkinase"/>
    <property type="match status" value="1"/>
</dbReference>
<dbReference type="Pfam" id="PF02984">
    <property type="entry name" value="Cyclin_C"/>
    <property type="match status" value="1"/>
</dbReference>
<protein>
    <recommendedName>
        <fullName evidence="7">Cyclin-dependent kinase 2 homolog</fullName>
    </recommendedName>
    <alternativeName>
        <fullName evidence="8">Cell division control protein 2 homolog</fullName>
    </alternativeName>
    <alternativeName>
        <fullName evidence="9">cdc2-related kinase 2</fullName>
    </alternativeName>
</protein>
<comment type="subunit">
    <text evidence="6">May form a complex composed of at least the catalytic subunit CRK2 and a cyclin.</text>
</comment>
<evidence type="ECO:0000256" key="2">
    <source>
        <dbReference type="ARBA" id="ARBA00022490"/>
    </source>
</evidence>
<keyword evidence="13" id="KW-1185">Reference proteome</keyword>
<accession>A0ABP0RS45</accession>
<keyword evidence="2" id="KW-0963">Cytoplasm</keyword>
<dbReference type="Proteomes" id="UP001642484">
    <property type="component" value="Unassembled WGS sequence"/>
</dbReference>
<dbReference type="InterPro" id="IPR036915">
    <property type="entry name" value="Cyclin-like_sf"/>
</dbReference>
<evidence type="ECO:0000259" key="11">
    <source>
        <dbReference type="PROSITE" id="PS50011"/>
    </source>
</evidence>
<dbReference type="SUPFAM" id="SSF56112">
    <property type="entry name" value="Protein kinase-like (PK-like)"/>
    <property type="match status" value="1"/>
</dbReference>
<organism evidence="12 13">
    <name type="scientific">Durusdinium trenchii</name>
    <dbReference type="NCBI Taxonomy" id="1381693"/>
    <lineage>
        <taxon>Eukaryota</taxon>
        <taxon>Sar</taxon>
        <taxon>Alveolata</taxon>
        <taxon>Dinophyceae</taxon>
        <taxon>Suessiales</taxon>
        <taxon>Symbiodiniaceae</taxon>
        <taxon>Durusdinium</taxon>
    </lineage>
</organism>
<keyword evidence="5" id="KW-0195">Cyclin</keyword>
<dbReference type="Gene3D" id="1.20.1280.50">
    <property type="match status" value="1"/>
</dbReference>
<dbReference type="InterPro" id="IPR011009">
    <property type="entry name" value="Kinase-like_dom_sf"/>
</dbReference>
<evidence type="ECO:0000313" key="13">
    <source>
        <dbReference type="Proteomes" id="UP001642484"/>
    </source>
</evidence>
<dbReference type="Gene3D" id="1.10.472.10">
    <property type="entry name" value="Cyclin-like"/>
    <property type="match status" value="2"/>
</dbReference>
<dbReference type="InterPro" id="IPR000719">
    <property type="entry name" value="Prot_kinase_dom"/>
</dbReference>